<organism evidence="4 5">
    <name type="scientific">Nocardiopsis codii</name>
    <dbReference type="NCBI Taxonomy" id="3065942"/>
    <lineage>
        <taxon>Bacteria</taxon>
        <taxon>Bacillati</taxon>
        <taxon>Actinomycetota</taxon>
        <taxon>Actinomycetes</taxon>
        <taxon>Streptosporangiales</taxon>
        <taxon>Nocardiopsidaceae</taxon>
        <taxon>Nocardiopsis</taxon>
    </lineage>
</organism>
<dbReference type="Proteomes" id="UP001356095">
    <property type="component" value="Unassembled WGS sequence"/>
</dbReference>
<dbReference type="Pfam" id="PF19365">
    <property type="entry name" value="DUF5941"/>
    <property type="match status" value="1"/>
</dbReference>
<evidence type="ECO:0000256" key="1">
    <source>
        <dbReference type="SAM" id="MobiDB-lite"/>
    </source>
</evidence>
<comment type="caution">
    <text evidence="4">The sequence shown here is derived from an EMBL/GenBank/DDBJ whole genome shotgun (WGS) entry which is preliminary data.</text>
</comment>
<name>A0ABU7KFS3_9ACTN</name>
<feature type="transmembrane region" description="Helical" evidence="2">
    <location>
        <begin position="69"/>
        <end position="89"/>
    </location>
</feature>
<keyword evidence="2" id="KW-0812">Transmembrane</keyword>
<proteinExistence type="predicted"/>
<evidence type="ECO:0000313" key="5">
    <source>
        <dbReference type="Proteomes" id="UP001356095"/>
    </source>
</evidence>
<sequence>MSANGYGGTRPHPREQRVATTPDLRFLRDDGHTAVLFGRIVQGAVPPLLPALTGALVVGTLLAAERGQLAGITLFAPVAALLLSGLASGHPHDGRFDWLVPPVLRATEYTFLAVLGLASGVPGPLVFVLLVAVVCHHRDDAARPAVGMARPEWVRGAALGWDGRMLVVAVGGALHALTPAYGILAGYLAVLLVREAVRTWSATPVTDVRARTTATPGGGDTDPGDPRISRPGHGDGGQPAAGTNGEA</sequence>
<feature type="domain" description="DUF5941" evidence="3">
    <location>
        <begin position="24"/>
        <end position="210"/>
    </location>
</feature>
<protein>
    <submittedName>
        <fullName evidence="4">DUF5941 domain-containing protein</fullName>
    </submittedName>
</protein>
<keyword evidence="2" id="KW-0472">Membrane</keyword>
<dbReference type="RefSeq" id="WP_330094831.1">
    <property type="nucleotide sequence ID" value="NZ_JAUZMY010000040.1"/>
</dbReference>
<feature type="transmembrane region" description="Helical" evidence="2">
    <location>
        <begin position="109"/>
        <end position="134"/>
    </location>
</feature>
<dbReference type="InterPro" id="IPR045985">
    <property type="entry name" value="DUF5941"/>
</dbReference>
<evidence type="ECO:0000256" key="2">
    <source>
        <dbReference type="SAM" id="Phobius"/>
    </source>
</evidence>
<evidence type="ECO:0000259" key="3">
    <source>
        <dbReference type="Pfam" id="PF19365"/>
    </source>
</evidence>
<reference evidence="4 5" key="1">
    <citation type="submission" date="2023-08" db="EMBL/GenBank/DDBJ databases">
        <authorList>
            <person name="Girao M."/>
            <person name="Carvalho M.F."/>
        </authorList>
    </citation>
    <scope>NUCLEOTIDE SEQUENCE [LARGE SCALE GENOMIC DNA]</scope>
    <source>
        <strain evidence="4 5">CT-R113</strain>
    </source>
</reference>
<keyword evidence="5" id="KW-1185">Reference proteome</keyword>
<evidence type="ECO:0000313" key="4">
    <source>
        <dbReference type="EMBL" id="MEE2041070.1"/>
    </source>
</evidence>
<keyword evidence="2" id="KW-1133">Transmembrane helix</keyword>
<feature type="region of interest" description="Disordered" evidence="1">
    <location>
        <begin position="208"/>
        <end position="247"/>
    </location>
</feature>
<feature type="transmembrane region" description="Helical" evidence="2">
    <location>
        <begin position="44"/>
        <end position="62"/>
    </location>
</feature>
<gene>
    <name evidence="4" type="ORF">Q8791_27990</name>
</gene>
<feature type="region of interest" description="Disordered" evidence="1">
    <location>
        <begin position="1"/>
        <end position="21"/>
    </location>
</feature>
<accession>A0ABU7KFS3</accession>
<dbReference type="EMBL" id="JAUZMY010000040">
    <property type="protein sequence ID" value="MEE2041070.1"/>
    <property type="molecule type" value="Genomic_DNA"/>
</dbReference>